<protein>
    <recommendedName>
        <fullName evidence="3">Spermatogenesis-associated protein 2 PUB-like domain-containing protein</fullName>
    </recommendedName>
</protein>
<feature type="compositionally biased region" description="Low complexity" evidence="2">
    <location>
        <begin position="274"/>
        <end position="285"/>
    </location>
</feature>
<evidence type="ECO:0000313" key="5">
    <source>
        <dbReference type="Proteomes" id="UP000823561"/>
    </source>
</evidence>
<dbReference type="InterPro" id="IPR048839">
    <property type="entry name" value="SPATA2_PUB-like"/>
</dbReference>
<dbReference type="Proteomes" id="UP000823561">
    <property type="component" value="Chromosome 14"/>
</dbReference>
<dbReference type="Pfam" id="PF21388">
    <property type="entry name" value="SPATA2_PUB-like"/>
    <property type="match status" value="1"/>
</dbReference>
<evidence type="ECO:0000313" key="4">
    <source>
        <dbReference type="EMBL" id="KAG5269896.1"/>
    </source>
</evidence>
<comment type="similarity">
    <text evidence="1">Belongs to the SPATA2 family.</text>
</comment>
<sequence length="614" mass="67001">MTNSIGDQTPNERKEVLDDYLMYYDQVWQHGNVKVCKDRQVTEKARHVLLSETDPVERFTTFDFYHTAFECVRLGVKDCRSVFNVFIKAAELLETLCVNLFLFPWKKEIKTIKTFTGPFVYCIQPVFPKNIVSGILESIGYRPESDTEYRLTADADHDQAKAMGFELFLARVECEYLLEIMGQRAHAECLEIFQRRAGPLNHWESRGTAENEPRNESSRAVKDSGSLEVDAVDQPDVFSLAEPSVVAQEQEEQPEGSVRPTEEPERHAPLPLDAEGSGAAAGPESSGRHRTGSSMLDDRSMIEMQTNYPDLAIRKNPVFRKNRGGSYPTPGTKVRGRLGDDGDIMPMRNYAHTHASDLSSPQSFSLHTESQAAAASSAPIKPQPKPSLPEVILEPQPLMVSSGPASMIQYRDTAVQSAVSRPGQEGTPINTLDLEELSNRLRQLCGEELKYPIEETAQGQSSCTGCHDHHRPAAAAAATAPPPGSPRDNSHQPILCTPSPLPVCSITGCNSHPGLHVVHHGLQLGEDTIKEPPSSFYKPPSPLGMCGPPLEPPAGHLGMCGPPVEPPAGHLPATVAAAAAPAPLGAAGVEGRASGQQPEDDILQTYVLVEHERK</sequence>
<feature type="region of interest" description="Disordered" evidence="2">
    <location>
        <begin position="203"/>
        <end position="296"/>
    </location>
</feature>
<comment type="caution">
    <text evidence="4">The sequence shown here is derived from an EMBL/GenBank/DDBJ whole genome shotgun (WGS) entry which is preliminary data.</text>
</comment>
<accession>A0AAV6G7S6</accession>
<evidence type="ECO:0000259" key="3">
    <source>
        <dbReference type="Pfam" id="PF21388"/>
    </source>
</evidence>
<reference evidence="4" key="1">
    <citation type="submission" date="2020-10" db="EMBL/GenBank/DDBJ databases">
        <title>Chromosome-scale genome assembly of the Allis shad, Alosa alosa.</title>
        <authorList>
            <person name="Margot Z."/>
            <person name="Christophe K."/>
            <person name="Cabau C."/>
            <person name="Louis A."/>
            <person name="Berthelot C."/>
            <person name="Parey E."/>
            <person name="Roest Crollius H."/>
            <person name="Montfort J."/>
            <person name="Robinson-Rechavi M."/>
            <person name="Bucao C."/>
            <person name="Bouchez O."/>
            <person name="Gislard M."/>
            <person name="Lluch J."/>
            <person name="Milhes M."/>
            <person name="Lampietro C."/>
            <person name="Lopez Roques C."/>
            <person name="Donnadieu C."/>
            <person name="Braasch I."/>
            <person name="Desvignes T."/>
            <person name="Postlethwait J."/>
            <person name="Bobe J."/>
            <person name="Guiguen Y."/>
        </authorList>
    </citation>
    <scope>NUCLEOTIDE SEQUENCE</scope>
    <source>
        <strain evidence="4">M-15738</strain>
        <tissue evidence="4">Blood</tissue>
    </source>
</reference>
<evidence type="ECO:0000256" key="2">
    <source>
        <dbReference type="SAM" id="MobiDB-lite"/>
    </source>
</evidence>
<feature type="domain" description="Spermatogenesis-associated protein 2 PUB-like" evidence="3">
    <location>
        <begin position="36"/>
        <end position="192"/>
    </location>
</feature>
<dbReference type="AlphaFoldDB" id="A0AAV6G7S6"/>
<keyword evidence="5" id="KW-1185">Reference proteome</keyword>
<dbReference type="EMBL" id="JADWDJ010000014">
    <property type="protein sequence ID" value="KAG5269896.1"/>
    <property type="molecule type" value="Genomic_DNA"/>
</dbReference>
<dbReference type="PANTHER" id="PTHR15326">
    <property type="entry name" value="SPERMATOGENESIS-ASSOCIATED PROTEIN 2/TAMOZHENNIC"/>
    <property type="match status" value="1"/>
</dbReference>
<organism evidence="4 5">
    <name type="scientific">Alosa alosa</name>
    <name type="common">allis shad</name>
    <dbReference type="NCBI Taxonomy" id="278164"/>
    <lineage>
        <taxon>Eukaryota</taxon>
        <taxon>Metazoa</taxon>
        <taxon>Chordata</taxon>
        <taxon>Craniata</taxon>
        <taxon>Vertebrata</taxon>
        <taxon>Euteleostomi</taxon>
        <taxon>Actinopterygii</taxon>
        <taxon>Neopterygii</taxon>
        <taxon>Teleostei</taxon>
        <taxon>Clupei</taxon>
        <taxon>Clupeiformes</taxon>
        <taxon>Clupeoidei</taxon>
        <taxon>Clupeidae</taxon>
        <taxon>Alosa</taxon>
    </lineage>
</organism>
<dbReference type="Gene3D" id="1.20.58.2190">
    <property type="match status" value="1"/>
</dbReference>
<gene>
    <name evidence="4" type="ORF">AALO_G00186330</name>
</gene>
<feature type="compositionally biased region" description="Polar residues" evidence="2">
    <location>
        <begin position="356"/>
        <end position="374"/>
    </location>
</feature>
<dbReference type="GO" id="GO:0005737">
    <property type="term" value="C:cytoplasm"/>
    <property type="evidence" value="ECO:0007669"/>
    <property type="project" value="TreeGrafter"/>
</dbReference>
<proteinExistence type="inferred from homology"/>
<feature type="compositionally biased region" description="Basic and acidic residues" evidence="2">
    <location>
        <begin position="203"/>
        <end position="222"/>
    </location>
</feature>
<evidence type="ECO:0000256" key="1">
    <source>
        <dbReference type="ARBA" id="ARBA00038142"/>
    </source>
</evidence>
<dbReference type="PANTHER" id="PTHR15326:SF9">
    <property type="entry name" value="SPERMATOGENESIS-ASSOCIATED PROTEIN 2"/>
    <property type="match status" value="1"/>
</dbReference>
<name>A0AAV6G7S6_9TELE</name>
<feature type="region of interest" description="Disordered" evidence="2">
    <location>
        <begin position="319"/>
        <end position="386"/>
    </location>
</feature>